<organism evidence="4">
    <name type="scientific">Clostridium paraputrificum</name>
    <dbReference type="NCBI Taxonomy" id="29363"/>
    <lineage>
        <taxon>Bacteria</taxon>
        <taxon>Bacillati</taxon>
        <taxon>Bacillota</taxon>
        <taxon>Clostridia</taxon>
        <taxon>Eubacteriales</taxon>
        <taxon>Clostridiaceae</taxon>
        <taxon>Clostridium</taxon>
    </lineage>
</organism>
<dbReference type="PROSITE" id="PS50005">
    <property type="entry name" value="TPR"/>
    <property type="match status" value="1"/>
</dbReference>
<keyword evidence="1" id="KW-0677">Repeat</keyword>
<accession>A0A6N3A1A8</accession>
<name>A0A6N3A1A8_9CLOT</name>
<dbReference type="SUPFAM" id="SSF48452">
    <property type="entry name" value="TPR-like"/>
    <property type="match status" value="1"/>
</dbReference>
<dbReference type="GO" id="GO:0016020">
    <property type="term" value="C:membrane"/>
    <property type="evidence" value="ECO:0007669"/>
    <property type="project" value="TreeGrafter"/>
</dbReference>
<dbReference type="GO" id="GO:0006620">
    <property type="term" value="P:post-translational protein targeting to endoplasmic reticulum membrane"/>
    <property type="evidence" value="ECO:0007669"/>
    <property type="project" value="TreeGrafter"/>
</dbReference>
<dbReference type="InterPro" id="IPR019734">
    <property type="entry name" value="TPR_rpt"/>
</dbReference>
<dbReference type="SMART" id="SM00028">
    <property type="entry name" value="TPR"/>
    <property type="match status" value="3"/>
</dbReference>
<evidence type="ECO:0000256" key="1">
    <source>
        <dbReference type="ARBA" id="ARBA00022737"/>
    </source>
</evidence>
<evidence type="ECO:0000256" key="2">
    <source>
        <dbReference type="ARBA" id="ARBA00022803"/>
    </source>
</evidence>
<dbReference type="RefSeq" id="WP_156559337.1">
    <property type="nucleotide sequence ID" value="NZ_CACRTV010000025.1"/>
</dbReference>
<proteinExistence type="predicted"/>
<dbReference type="GO" id="GO:0072380">
    <property type="term" value="C:TRC complex"/>
    <property type="evidence" value="ECO:0007669"/>
    <property type="project" value="TreeGrafter"/>
</dbReference>
<dbReference type="AlphaFoldDB" id="A0A6N3A1A8"/>
<dbReference type="PANTHER" id="PTHR45831:SF2">
    <property type="entry name" value="LD24721P"/>
    <property type="match status" value="1"/>
</dbReference>
<dbReference type="EMBL" id="CACRTV010000025">
    <property type="protein sequence ID" value="VYT83630.1"/>
    <property type="molecule type" value="Genomic_DNA"/>
</dbReference>
<dbReference type="Pfam" id="PF12895">
    <property type="entry name" value="ANAPC3"/>
    <property type="match status" value="1"/>
</dbReference>
<dbReference type="PANTHER" id="PTHR45831">
    <property type="entry name" value="LD24721P"/>
    <property type="match status" value="1"/>
</dbReference>
<dbReference type="Gene3D" id="1.25.40.10">
    <property type="entry name" value="Tetratricopeptide repeat domain"/>
    <property type="match status" value="1"/>
</dbReference>
<evidence type="ECO:0000256" key="3">
    <source>
        <dbReference type="PROSITE-ProRule" id="PRU00339"/>
    </source>
</evidence>
<protein>
    <submittedName>
        <fullName evidence="4">Tetratricopeptide repeat protein</fullName>
    </submittedName>
</protein>
<feature type="repeat" description="TPR" evidence="3">
    <location>
        <begin position="34"/>
        <end position="67"/>
    </location>
</feature>
<dbReference type="GO" id="GO:0060090">
    <property type="term" value="F:molecular adaptor activity"/>
    <property type="evidence" value="ECO:0007669"/>
    <property type="project" value="TreeGrafter"/>
</dbReference>
<reference evidence="4" key="1">
    <citation type="submission" date="2019-11" db="EMBL/GenBank/DDBJ databases">
        <authorList>
            <person name="Feng L."/>
        </authorList>
    </citation>
    <scope>NUCLEOTIDE SEQUENCE</scope>
    <source>
        <strain evidence="4">CParaputrificumLFYP93</strain>
    </source>
</reference>
<dbReference type="InterPro" id="IPR047150">
    <property type="entry name" value="SGT"/>
</dbReference>
<gene>
    <name evidence="4" type="ORF">CPLFYP93_00718</name>
</gene>
<evidence type="ECO:0000313" key="4">
    <source>
        <dbReference type="EMBL" id="VYT83630.1"/>
    </source>
</evidence>
<dbReference type="InterPro" id="IPR011990">
    <property type="entry name" value="TPR-like_helical_dom_sf"/>
</dbReference>
<keyword evidence="2 3" id="KW-0802">TPR repeat</keyword>
<sequence length="118" mass="13684">MNFFSEGNKLYNSQDYLRAIDCYKKAVSKKENEACSYYNAGVCFIKLKDYDNAISMIQNALSLQKDSKYYFNLGYCYAMKEDSNKALVNFNMAWALNNDDDDCEKAIKLIISKIKKNK</sequence>